<dbReference type="Pfam" id="PF15894">
    <property type="entry name" value="SgrT"/>
    <property type="match status" value="1"/>
</dbReference>
<dbReference type="OrthoDB" id="6488438at2"/>
<organism evidence="1 2">
    <name type="scientific">Samsonia erythrinae</name>
    <dbReference type="NCBI Taxonomy" id="160434"/>
    <lineage>
        <taxon>Bacteria</taxon>
        <taxon>Pseudomonadati</taxon>
        <taxon>Pseudomonadota</taxon>
        <taxon>Gammaproteobacteria</taxon>
        <taxon>Enterobacterales</taxon>
        <taxon>Pectobacteriaceae</taxon>
        <taxon>Samsonia</taxon>
    </lineage>
</organism>
<name>A0A4R3VN24_9GAMM</name>
<evidence type="ECO:0000313" key="1">
    <source>
        <dbReference type="EMBL" id="TCV05499.1"/>
    </source>
</evidence>
<evidence type="ECO:0000313" key="2">
    <source>
        <dbReference type="Proteomes" id="UP000295433"/>
    </source>
</evidence>
<dbReference type="GO" id="GO:0046325">
    <property type="term" value="P:negative regulation of D-glucose import"/>
    <property type="evidence" value="ECO:0007669"/>
    <property type="project" value="InterPro"/>
</dbReference>
<protein>
    <recommendedName>
        <fullName evidence="3">Inhibitor of glucose uptake transporter SgrT</fullName>
    </recommendedName>
</protein>
<sequence>MAISRLYQFYRTYLSTAKATWWRWMSPQQRIALLQLATQWHLQEMSDDEYRHWL</sequence>
<proteinExistence type="predicted"/>
<accession>A0A4R3VN24</accession>
<comment type="caution">
    <text evidence="1">The sequence shown here is derived from an EMBL/GenBank/DDBJ whole genome shotgun (WGS) entry which is preliminary data.</text>
</comment>
<dbReference type="AlphaFoldDB" id="A0A4R3VN24"/>
<evidence type="ECO:0008006" key="3">
    <source>
        <dbReference type="Google" id="ProtNLM"/>
    </source>
</evidence>
<dbReference type="RefSeq" id="WP_132456252.1">
    <property type="nucleotide sequence ID" value="NZ_JAWIZJ010000006.1"/>
</dbReference>
<dbReference type="Proteomes" id="UP000295433">
    <property type="component" value="Unassembled WGS sequence"/>
</dbReference>
<gene>
    <name evidence="1" type="ORF">EDC54_106135</name>
</gene>
<dbReference type="InterPro" id="IPR031767">
    <property type="entry name" value="SgrT"/>
</dbReference>
<keyword evidence="2" id="KW-1185">Reference proteome</keyword>
<dbReference type="EMBL" id="SMBY01000006">
    <property type="protein sequence ID" value="TCV05499.1"/>
    <property type="molecule type" value="Genomic_DNA"/>
</dbReference>
<reference evidence="1 2" key="1">
    <citation type="submission" date="2019-03" db="EMBL/GenBank/DDBJ databases">
        <title>Genomic Encyclopedia of Type Strains, Phase IV (KMG-IV): sequencing the most valuable type-strain genomes for metagenomic binning, comparative biology and taxonomic classification.</title>
        <authorList>
            <person name="Goeker M."/>
        </authorList>
    </citation>
    <scope>NUCLEOTIDE SEQUENCE [LARGE SCALE GENOMIC DNA]</scope>
    <source>
        <strain evidence="1 2">DSM 16730</strain>
    </source>
</reference>